<dbReference type="Gene3D" id="6.10.20.40">
    <property type="entry name" value="TEA/ATTS domain"/>
    <property type="match status" value="1"/>
</dbReference>
<comment type="caution">
    <text evidence="5">The sequence shown here is derived from an EMBL/GenBank/DDBJ whole genome shotgun (WGS) entry which is preliminary data.</text>
</comment>
<evidence type="ECO:0000259" key="4">
    <source>
        <dbReference type="PROSITE" id="PS51088"/>
    </source>
</evidence>
<reference evidence="5 6" key="1">
    <citation type="journal article" date="2020" name="ISME J.">
        <title>Uncovering the hidden diversity of litter-decomposition mechanisms in mushroom-forming fungi.</title>
        <authorList>
            <person name="Floudas D."/>
            <person name="Bentzer J."/>
            <person name="Ahren D."/>
            <person name="Johansson T."/>
            <person name="Persson P."/>
            <person name="Tunlid A."/>
        </authorList>
    </citation>
    <scope>NUCLEOTIDE SEQUENCE [LARGE SCALE GENOMIC DNA]</scope>
    <source>
        <strain evidence="5 6">CBS 101986</strain>
    </source>
</reference>
<keyword evidence="6" id="KW-1185">Reference proteome</keyword>
<sequence length="408" mass="45093">MSYADWQTNTSPGGSTQEFSFVMSTTLDGFSYTPSEEEKSRDAAQVVATGRKSWKTLKGIGEAVWPPQLEAALIEGLEKYDMENSGKSDKSQRYPRRNRFISDYIFELTSKRRNPKQVGSRLQQLRDTCKNERILKLVKPRASAHKSATRASSEDSAESSCSSTSDVRSLRSPSNSQPLVGVVISLQDQRFPSPVPSVSIANNGYDNVIQLSPSINVPSSSSRGQSLNDLHYLSKVIELVSPVPLELETTFTVYSGDSPQSLHFEAGLLRCVPYSSGRSGWVYRSELIPGFWESLCFIQGQDITNFRILQRLKPSASNVTAAVVPETVGVMYTFSVQSSLQRRSSAPSIGVNDHGDLRAQPLSYPSQSIQSSALSYASYPAVPDNLEDDWIPHLTQRITAWNEDKGQT</sequence>
<organism evidence="5 6">
    <name type="scientific">Psilocybe cf. subviscida</name>
    <dbReference type="NCBI Taxonomy" id="2480587"/>
    <lineage>
        <taxon>Eukaryota</taxon>
        <taxon>Fungi</taxon>
        <taxon>Dikarya</taxon>
        <taxon>Basidiomycota</taxon>
        <taxon>Agaricomycotina</taxon>
        <taxon>Agaricomycetes</taxon>
        <taxon>Agaricomycetidae</taxon>
        <taxon>Agaricales</taxon>
        <taxon>Agaricineae</taxon>
        <taxon>Strophariaceae</taxon>
        <taxon>Psilocybe</taxon>
    </lineage>
</organism>
<dbReference type="PROSITE" id="PS51088">
    <property type="entry name" value="TEA_2"/>
    <property type="match status" value="1"/>
</dbReference>
<gene>
    <name evidence="5" type="ORF">D9619_004120</name>
</gene>
<proteinExistence type="inferred from homology"/>
<dbReference type="SMART" id="SM00426">
    <property type="entry name" value="TEA"/>
    <property type="match status" value="1"/>
</dbReference>
<dbReference type="OrthoDB" id="10006572at2759"/>
<feature type="DNA-binding region" description="TEA" evidence="2">
    <location>
        <begin position="58"/>
        <end position="132"/>
    </location>
</feature>
<dbReference type="EMBL" id="JAACJJ010000014">
    <property type="protein sequence ID" value="KAF5327016.1"/>
    <property type="molecule type" value="Genomic_DNA"/>
</dbReference>
<dbReference type="InterPro" id="IPR038096">
    <property type="entry name" value="TEA/ATTS_sf"/>
</dbReference>
<name>A0A8H5BQ59_9AGAR</name>
<accession>A0A8H5BQ59</accession>
<comment type="similarity">
    <text evidence="1">Belongs to the TEC1 family.</text>
</comment>
<dbReference type="Proteomes" id="UP000567179">
    <property type="component" value="Unassembled WGS sequence"/>
</dbReference>
<dbReference type="AlphaFoldDB" id="A0A8H5BQ59"/>
<evidence type="ECO:0000313" key="6">
    <source>
        <dbReference type="Proteomes" id="UP000567179"/>
    </source>
</evidence>
<dbReference type="GO" id="GO:0003700">
    <property type="term" value="F:DNA-binding transcription factor activity"/>
    <property type="evidence" value="ECO:0007669"/>
    <property type="project" value="InterPro"/>
</dbReference>
<evidence type="ECO:0000313" key="5">
    <source>
        <dbReference type="EMBL" id="KAF5327016.1"/>
    </source>
</evidence>
<feature type="domain" description="TEA" evidence="4">
    <location>
        <begin position="58"/>
        <end position="132"/>
    </location>
</feature>
<evidence type="ECO:0000256" key="3">
    <source>
        <dbReference type="SAM" id="MobiDB-lite"/>
    </source>
</evidence>
<feature type="region of interest" description="Disordered" evidence="3">
    <location>
        <begin position="140"/>
        <end position="175"/>
    </location>
</feature>
<dbReference type="InterPro" id="IPR000818">
    <property type="entry name" value="TEA/ATTS_dom"/>
</dbReference>
<dbReference type="Pfam" id="PF01285">
    <property type="entry name" value="TEA"/>
    <property type="match status" value="1"/>
</dbReference>
<evidence type="ECO:0000256" key="2">
    <source>
        <dbReference type="PROSITE-ProRule" id="PRU00505"/>
    </source>
</evidence>
<protein>
    <recommendedName>
        <fullName evidence="4">TEA domain-containing protein</fullName>
    </recommendedName>
</protein>
<evidence type="ECO:0000256" key="1">
    <source>
        <dbReference type="ARBA" id="ARBA00008421"/>
    </source>
</evidence>